<organism evidence="3 4">
    <name type="scientific">Spectribacter acetivorans</name>
    <dbReference type="NCBI Taxonomy" id="3075603"/>
    <lineage>
        <taxon>Bacteria</taxon>
        <taxon>Pseudomonadati</taxon>
        <taxon>Pseudomonadota</taxon>
        <taxon>Gammaproteobacteria</taxon>
        <taxon>Salinisphaerales</taxon>
        <taxon>Salinisphaeraceae</taxon>
        <taxon>Spectribacter</taxon>
    </lineage>
</organism>
<evidence type="ECO:0000313" key="3">
    <source>
        <dbReference type="EMBL" id="MDT0619912.1"/>
    </source>
</evidence>
<keyword evidence="3" id="KW-0238">DNA-binding</keyword>
<dbReference type="EMBL" id="JAVRHY010000025">
    <property type="protein sequence ID" value="MDT0619912.1"/>
    <property type="molecule type" value="Genomic_DNA"/>
</dbReference>
<comment type="caution">
    <text evidence="3">The sequence shown here is derived from an EMBL/GenBank/DDBJ whole genome shotgun (WGS) entry which is preliminary data.</text>
</comment>
<protein>
    <submittedName>
        <fullName evidence="3">Excisionase family DNA-binding protein</fullName>
    </submittedName>
</protein>
<keyword evidence="4" id="KW-1185">Reference proteome</keyword>
<feature type="region of interest" description="Disordered" evidence="1">
    <location>
        <begin position="1"/>
        <end position="20"/>
    </location>
</feature>
<evidence type="ECO:0000259" key="2">
    <source>
        <dbReference type="Pfam" id="PF12728"/>
    </source>
</evidence>
<dbReference type="Proteomes" id="UP001259982">
    <property type="component" value="Unassembled WGS sequence"/>
</dbReference>
<dbReference type="GO" id="GO:0003677">
    <property type="term" value="F:DNA binding"/>
    <property type="evidence" value="ECO:0007669"/>
    <property type="project" value="UniProtKB-KW"/>
</dbReference>
<evidence type="ECO:0000256" key="1">
    <source>
        <dbReference type="SAM" id="MobiDB-lite"/>
    </source>
</evidence>
<reference evidence="3 4" key="1">
    <citation type="submission" date="2023-09" db="EMBL/GenBank/DDBJ databases">
        <authorList>
            <person name="Rey-Velasco X."/>
        </authorList>
    </citation>
    <scope>NUCLEOTIDE SEQUENCE [LARGE SCALE GENOMIC DNA]</scope>
    <source>
        <strain evidence="3 4">P385</strain>
    </source>
</reference>
<dbReference type="InterPro" id="IPR010093">
    <property type="entry name" value="SinI_DNA-bd"/>
</dbReference>
<feature type="compositionally biased region" description="Polar residues" evidence="1">
    <location>
        <begin position="1"/>
        <end position="10"/>
    </location>
</feature>
<dbReference type="RefSeq" id="WP_311660640.1">
    <property type="nucleotide sequence ID" value="NZ_JAVRHY010000025.1"/>
</dbReference>
<gene>
    <name evidence="3" type="ORF">RM531_15700</name>
</gene>
<proteinExistence type="predicted"/>
<dbReference type="Pfam" id="PF12728">
    <property type="entry name" value="HTH_17"/>
    <property type="match status" value="1"/>
</dbReference>
<dbReference type="InterPro" id="IPR041657">
    <property type="entry name" value="HTH_17"/>
</dbReference>
<accession>A0ABU3BBP8</accession>
<dbReference type="NCBIfam" id="TIGR01764">
    <property type="entry name" value="excise"/>
    <property type="match status" value="1"/>
</dbReference>
<feature type="domain" description="Helix-turn-helix" evidence="2">
    <location>
        <begin position="95"/>
        <end position="137"/>
    </location>
</feature>
<name>A0ABU3BBP8_9GAMM</name>
<sequence length="164" mass="18154">MTSIAESAPTSHHADEPLVPSEADRELAHRGKVVLMDAFRHQDNAQGVRSRLVIEDGETQDIELPPSTARLLLTILDHMAEGRSISLTPYDAEVSTQVAADILNVSRPFVIKLVEDGTIPCRRVGSHRRLRMADVVAHKHVMEAEFEQAARRLTELGQELGGYD</sequence>
<evidence type="ECO:0000313" key="4">
    <source>
        <dbReference type="Proteomes" id="UP001259982"/>
    </source>
</evidence>